<sequence length="180" mass="20719">MGYKMNIQPSIVTVVKLLKCHLSEYFKILYAKVLRFWYESFIVFNNLQQSPLLSQPVKLKEDNDMSDNQSFVTVGDWVTGHSINDELFTGFVEAVNAKLNTVKVYVTESDHKNTIGKTIETFQSKIKYFPPSVEPSRAHLLNLIDLSLISGDKNWFLQLTEELKILDEMESESSTEYIPN</sequence>
<protein>
    <recommendedName>
        <fullName evidence="1">IDEAL domain-containing protein</fullName>
    </recommendedName>
</protein>
<comment type="caution">
    <text evidence="2">The sequence shown here is derived from an EMBL/GenBank/DDBJ whole genome shotgun (WGS) entry which is preliminary data.</text>
</comment>
<dbReference type="Proteomes" id="UP000216013">
    <property type="component" value="Unassembled WGS sequence"/>
</dbReference>
<dbReference type="InterPro" id="IPR014957">
    <property type="entry name" value="IDEAL_dom"/>
</dbReference>
<evidence type="ECO:0000313" key="2">
    <source>
        <dbReference type="EMBL" id="PAD21219.1"/>
    </source>
</evidence>
<evidence type="ECO:0000259" key="1">
    <source>
        <dbReference type="SMART" id="SM00914"/>
    </source>
</evidence>
<reference evidence="2 3" key="1">
    <citation type="submission" date="2017-07" db="EMBL/GenBank/DDBJ databases">
        <title>Isolation and whole genome analysis of endospore-forming bacteria from heroin.</title>
        <authorList>
            <person name="Kalinowski J."/>
            <person name="Ahrens B."/>
            <person name="Al-Dilaimi A."/>
            <person name="Winkler A."/>
            <person name="Wibberg D."/>
            <person name="Schleenbecker U."/>
            <person name="Ruckert C."/>
            <person name="Wolfel R."/>
            <person name="Grass G."/>
        </authorList>
    </citation>
    <scope>NUCLEOTIDE SEQUENCE [LARGE SCALE GENOMIC DNA]</scope>
    <source>
        <strain evidence="2 3">7528</strain>
    </source>
</reference>
<dbReference type="Pfam" id="PF08858">
    <property type="entry name" value="IDEAL"/>
    <property type="match status" value="1"/>
</dbReference>
<organism evidence="2 3">
    <name type="scientific">Terribacillus saccharophilus</name>
    <dbReference type="NCBI Taxonomy" id="361277"/>
    <lineage>
        <taxon>Bacteria</taxon>
        <taxon>Bacillati</taxon>
        <taxon>Bacillota</taxon>
        <taxon>Bacilli</taxon>
        <taxon>Bacillales</taxon>
        <taxon>Bacillaceae</taxon>
        <taxon>Terribacillus</taxon>
    </lineage>
</organism>
<feature type="domain" description="IDEAL" evidence="1">
    <location>
        <begin position="128"/>
        <end position="163"/>
    </location>
</feature>
<name>A0A268AAZ0_9BACI</name>
<evidence type="ECO:0000313" key="3">
    <source>
        <dbReference type="Proteomes" id="UP000216013"/>
    </source>
</evidence>
<accession>A0A268AAZ0</accession>
<dbReference type="AlphaFoldDB" id="A0A268AAZ0"/>
<gene>
    <name evidence="2" type="ORF">CHH64_09820</name>
</gene>
<dbReference type="SMART" id="SM00914">
    <property type="entry name" value="IDEAL"/>
    <property type="match status" value="1"/>
</dbReference>
<dbReference type="EMBL" id="NPBV01000017">
    <property type="protein sequence ID" value="PAD21219.1"/>
    <property type="molecule type" value="Genomic_DNA"/>
</dbReference>
<proteinExistence type="predicted"/>
<dbReference type="InterPro" id="IPR027393">
    <property type="entry name" value="Virus_scaffolding_prot_C"/>
</dbReference>
<dbReference type="Gene3D" id="4.10.810.10">
    <property type="entry name" value="Virus Scaffolding Protein, Chain A"/>
    <property type="match status" value="1"/>
</dbReference>